<gene>
    <name evidence="5" type="primary">LOC121393829</name>
</gene>
<accession>A0A8J1KQ25</accession>
<evidence type="ECO:0000259" key="3">
    <source>
        <dbReference type="PROSITE" id="PS50878"/>
    </source>
</evidence>
<dbReference type="InterPro" id="IPR043502">
    <property type="entry name" value="DNA/RNA_pol_sf"/>
</dbReference>
<dbReference type="PROSITE" id="PS50878">
    <property type="entry name" value="RT_POL"/>
    <property type="match status" value="1"/>
</dbReference>
<dbReference type="KEGG" id="xla:121393829"/>
<dbReference type="OrthoDB" id="9908684at2759"/>
<dbReference type="RefSeq" id="XP_041419427.1">
    <property type="nucleotide sequence ID" value="XM_041563493.1"/>
</dbReference>
<dbReference type="GO" id="GO:0006259">
    <property type="term" value="P:DNA metabolic process"/>
    <property type="evidence" value="ECO:0007669"/>
    <property type="project" value="UniProtKB-ARBA"/>
</dbReference>
<sequence length="569" mass="65895">MISYVQQLLKDGAILPVPREFQGQGIYSVLFMLMKKTGDFRPILDLRSINVFLQIKRFRMESIYSIIKEIQIGDWLLSLDLKDAYFHIPVAVSHQKFLRFALSQDLHYQFTCLPFGLATSPRVFSKVLQTLIAEIRRQGIQIFHYLDDILMKSQDPQVLTIQRDVVIRILQDHGWVLNLEKSQLVPSQDLIYLGARFLTVQGLVTLPDKKKEKIKAAVRDLMQRPWSSAREVSSVLGLQTSTFPMLKWARWQIRPLQSMFLNQWNSIAQDWNQRIVMQVETKDKLRWWMLESNLSKGLSLEAIKWKVITTDSSPYGWGAHVEGYCLQGLWKTEEQLLPANVLELRAVWKAIQQCGRKLKGAALLVKTDNMAAVSYIRKQGGTHSQSLIRELYPIMTWAESNLQDISAIHLPGKQNVLADFLSRARISRHEWELNPKVFIQIVQKWGLPDVDLMATTNNRKVDTFFSRFPCNQTAAVDALQQDWSVGLLYIFPPTPLIPHILRKIRAEKADIIAIIPDWPRRSWYPMLRSLVIRSPWRLPQREDILSQGPVRHPNPHVLCLTAWRLRGKG</sequence>
<dbReference type="Gene3D" id="3.30.420.10">
    <property type="entry name" value="Ribonuclease H-like superfamily/Ribonuclease H"/>
    <property type="match status" value="1"/>
</dbReference>
<feature type="domain" description="Reverse transcriptase" evidence="3">
    <location>
        <begin position="1"/>
        <end position="197"/>
    </location>
</feature>
<dbReference type="PANTHER" id="PTHR33050">
    <property type="entry name" value="REVERSE TRANSCRIPTASE DOMAIN-CONTAINING PROTEIN"/>
    <property type="match status" value="1"/>
</dbReference>
<dbReference type="InterPro" id="IPR036397">
    <property type="entry name" value="RNaseH_sf"/>
</dbReference>
<evidence type="ECO:0000256" key="1">
    <source>
        <dbReference type="ARBA" id="ARBA00010879"/>
    </source>
</evidence>
<evidence type="ECO:0000256" key="2">
    <source>
        <dbReference type="ARBA" id="ARBA00012180"/>
    </source>
</evidence>
<dbReference type="CDD" id="cd03714">
    <property type="entry name" value="RT_DIRS1"/>
    <property type="match status" value="1"/>
</dbReference>
<organism evidence="4 5">
    <name type="scientific">Xenopus laevis</name>
    <name type="common">African clawed frog</name>
    <dbReference type="NCBI Taxonomy" id="8355"/>
    <lineage>
        <taxon>Eukaryota</taxon>
        <taxon>Metazoa</taxon>
        <taxon>Chordata</taxon>
        <taxon>Craniata</taxon>
        <taxon>Vertebrata</taxon>
        <taxon>Euteleostomi</taxon>
        <taxon>Amphibia</taxon>
        <taxon>Batrachia</taxon>
        <taxon>Anura</taxon>
        <taxon>Pipoidea</taxon>
        <taxon>Pipidae</taxon>
        <taxon>Xenopodinae</taxon>
        <taxon>Xenopus</taxon>
        <taxon>Xenopus</taxon>
    </lineage>
</organism>
<proteinExistence type="inferred from homology"/>
<evidence type="ECO:0000313" key="4">
    <source>
        <dbReference type="Proteomes" id="UP000186698"/>
    </source>
</evidence>
<dbReference type="GO" id="GO:0004523">
    <property type="term" value="F:RNA-DNA hybrid ribonuclease activity"/>
    <property type="evidence" value="ECO:0007669"/>
    <property type="project" value="UniProtKB-EC"/>
</dbReference>
<comment type="similarity">
    <text evidence="1">Belongs to the beta type-B retroviral polymerase family. HERV class-II K(HML-2) pol subfamily.</text>
</comment>
<dbReference type="Gene3D" id="3.30.70.270">
    <property type="match status" value="1"/>
</dbReference>
<dbReference type="InterPro" id="IPR043128">
    <property type="entry name" value="Rev_trsase/Diguanyl_cyclase"/>
</dbReference>
<dbReference type="GO" id="GO:0003676">
    <property type="term" value="F:nucleic acid binding"/>
    <property type="evidence" value="ECO:0007669"/>
    <property type="project" value="InterPro"/>
</dbReference>
<dbReference type="GeneID" id="121393829"/>
<keyword evidence="4" id="KW-1185">Reference proteome</keyword>
<dbReference type="Gene3D" id="3.10.10.10">
    <property type="entry name" value="HIV Type 1 Reverse Transcriptase, subunit A, domain 1"/>
    <property type="match status" value="1"/>
</dbReference>
<dbReference type="Proteomes" id="UP000186698">
    <property type="component" value="Chromosome 5L"/>
</dbReference>
<dbReference type="EC" id="3.1.26.4" evidence="2"/>
<evidence type="ECO:0000313" key="5">
    <source>
        <dbReference type="RefSeq" id="XP_041419427.1"/>
    </source>
</evidence>
<dbReference type="PANTHER" id="PTHR33050:SF7">
    <property type="entry name" value="RIBONUCLEASE H"/>
    <property type="match status" value="1"/>
</dbReference>
<name>A0A8J1KQ25_XENLA</name>
<dbReference type="InterPro" id="IPR000477">
    <property type="entry name" value="RT_dom"/>
</dbReference>
<dbReference type="Pfam" id="PF00078">
    <property type="entry name" value="RVT_1"/>
    <property type="match status" value="1"/>
</dbReference>
<protein>
    <recommendedName>
        <fullName evidence="2">ribonuclease H</fullName>
        <ecNumber evidence="2">3.1.26.4</ecNumber>
    </recommendedName>
</protein>
<dbReference type="SUPFAM" id="SSF56672">
    <property type="entry name" value="DNA/RNA polymerases"/>
    <property type="match status" value="1"/>
</dbReference>
<dbReference type="AlphaFoldDB" id="A0A8J1KQ25"/>
<dbReference type="CDD" id="cd09275">
    <property type="entry name" value="RNase_HI_RT_DIRS1"/>
    <property type="match status" value="1"/>
</dbReference>
<reference evidence="5" key="1">
    <citation type="submission" date="2025-08" db="UniProtKB">
        <authorList>
            <consortium name="RefSeq"/>
        </authorList>
    </citation>
    <scope>IDENTIFICATION</scope>
    <source>
        <strain evidence="5">J_2021</strain>
        <tissue evidence="5">Erythrocytes</tissue>
    </source>
</reference>
<dbReference type="InterPro" id="IPR052055">
    <property type="entry name" value="Hepadnavirus_pol/RT"/>
</dbReference>